<keyword evidence="2" id="KW-1185">Reference proteome</keyword>
<protein>
    <recommendedName>
        <fullName evidence="3">Rx N-terminal domain-containing protein</fullName>
    </recommendedName>
</protein>
<name>A0A1E5VDR2_9POAL</name>
<dbReference type="PANTHER" id="PTHR33377:SF74">
    <property type="entry name" value="OS07G0121000 PROTEIN"/>
    <property type="match status" value="1"/>
</dbReference>
<dbReference type="SMART" id="SM01157">
    <property type="entry name" value="DUF1719"/>
    <property type="match status" value="1"/>
</dbReference>
<organism evidence="1 2">
    <name type="scientific">Dichanthelium oligosanthes</name>
    <dbReference type="NCBI Taxonomy" id="888268"/>
    <lineage>
        <taxon>Eukaryota</taxon>
        <taxon>Viridiplantae</taxon>
        <taxon>Streptophyta</taxon>
        <taxon>Embryophyta</taxon>
        <taxon>Tracheophyta</taxon>
        <taxon>Spermatophyta</taxon>
        <taxon>Magnoliopsida</taxon>
        <taxon>Liliopsida</taxon>
        <taxon>Poales</taxon>
        <taxon>Poaceae</taxon>
        <taxon>PACMAD clade</taxon>
        <taxon>Panicoideae</taxon>
        <taxon>Panicodae</taxon>
        <taxon>Paniceae</taxon>
        <taxon>Dichantheliinae</taxon>
        <taxon>Dichanthelium</taxon>
    </lineage>
</organism>
<evidence type="ECO:0008006" key="3">
    <source>
        <dbReference type="Google" id="ProtNLM"/>
    </source>
</evidence>
<dbReference type="Proteomes" id="UP000095767">
    <property type="component" value="Unassembled WGS sequence"/>
</dbReference>
<dbReference type="PANTHER" id="PTHR33377">
    <property type="entry name" value="OS10G0134700 PROTEIN-RELATED"/>
    <property type="match status" value="1"/>
</dbReference>
<proteinExistence type="predicted"/>
<dbReference type="AlphaFoldDB" id="A0A1E5VDR2"/>
<dbReference type="InterPro" id="IPR013181">
    <property type="entry name" value="DUF1719"/>
</dbReference>
<gene>
    <name evidence="1" type="ORF">BAE44_0015730</name>
</gene>
<sequence length="344" mass="39956">MQGEAAPPATRGGALKNWSGSALPDYYTAETFSQILSGMVQRYKEKEDSNANRNMERLEMAHIRLEAALETSEKWHIIDASLLRWHGKLKRAAQECDDTLHKCKQRIIEDEQMEQEVRNSSLPDRIAHATKSFVVSVFNRNNRELSRSVVQRFEWFADEKGTEASLIFIQKDGRKELTQLPTRDLPWVPSVYQREHRNILHGLASQWFRPNPLCCKQLDQHENTSLSEDIISLQHYPYLKAGISFAPHRISEDTLPANRSSAIVAIVGEEQHCLHTDITLEQLEDIMLPKAIDYFRQHVEATVYQMLWKSKHGSALIQLRRLLMDWVQKEKEWQLIAPRLYMTL</sequence>
<accession>A0A1E5VDR2</accession>
<dbReference type="OrthoDB" id="689921at2759"/>
<evidence type="ECO:0000313" key="1">
    <source>
        <dbReference type="EMBL" id="OEL23251.1"/>
    </source>
</evidence>
<comment type="caution">
    <text evidence="1">The sequence shown here is derived from an EMBL/GenBank/DDBJ whole genome shotgun (WGS) entry which is preliminary data.</text>
</comment>
<evidence type="ECO:0000313" key="2">
    <source>
        <dbReference type="Proteomes" id="UP000095767"/>
    </source>
</evidence>
<dbReference type="EMBL" id="LWDX02043009">
    <property type="protein sequence ID" value="OEL23251.1"/>
    <property type="molecule type" value="Genomic_DNA"/>
</dbReference>
<reference evidence="1 2" key="1">
    <citation type="submission" date="2016-09" db="EMBL/GenBank/DDBJ databases">
        <title>The draft genome of Dichanthelium oligosanthes: A C3 panicoid grass species.</title>
        <authorList>
            <person name="Studer A.J."/>
            <person name="Schnable J.C."/>
            <person name="Brutnell T.P."/>
        </authorList>
    </citation>
    <scope>NUCLEOTIDE SEQUENCE [LARGE SCALE GENOMIC DNA]</scope>
    <source>
        <strain evidence="2">cv. Kellogg 1175</strain>
        <tissue evidence="1">Leaf</tissue>
    </source>
</reference>
<dbReference type="Pfam" id="PF08224">
    <property type="entry name" value="DUF1719"/>
    <property type="match status" value="2"/>
</dbReference>